<keyword evidence="2" id="KW-0732">Signal</keyword>
<dbReference type="Pfam" id="PF18411">
    <property type="entry name" value="Annexin_2"/>
    <property type="match status" value="1"/>
</dbReference>
<evidence type="ECO:0000256" key="2">
    <source>
        <dbReference type="SAM" id="SignalP"/>
    </source>
</evidence>
<dbReference type="SMART" id="SM00457">
    <property type="entry name" value="MACPF"/>
    <property type="match status" value="1"/>
</dbReference>
<proteinExistence type="predicted"/>
<gene>
    <name evidence="5" type="primary">LOC107675510</name>
</gene>
<dbReference type="GO" id="GO:0005768">
    <property type="term" value="C:endosome"/>
    <property type="evidence" value="ECO:0007669"/>
    <property type="project" value="TreeGrafter"/>
</dbReference>
<protein>
    <submittedName>
        <fullName evidence="5">Astrotactin-2-like</fullName>
    </submittedName>
</protein>
<evidence type="ECO:0000259" key="4">
    <source>
        <dbReference type="SMART" id="SM00457"/>
    </source>
</evidence>
<reference evidence="5" key="1">
    <citation type="submission" date="2025-08" db="UniProtKB">
        <authorList>
            <consortium name="Ensembl"/>
        </authorList>
    </citation>
    <scope>IDENTIFICATION</scope>
</reference>
<keyword evidence="1" id="KW-0812">Transmembrane</keyword>
<feature type="domain" description="EGF-like" evidence="3">
    <location>
        <begin position="519"/>
        <end position="556"/>
    </location>
</feature>
<evidence type="ECO:0000313" key="5">
    <source>
        <dbReference type="Ensembl" id="ENSSANP00000007516.1"/>
    </source>
</evidence>
<reference evidence="5" key="2">
    <citation type="submission" date="2025-09" db="UniProtKB">
        <authorList>
            <consortium name="Ensembl"/>
        </authorList>
    </citation>
    <scope>IDENTIFICATION</scope>
</reference>
<accession>A0A671KIJ4</accession>
<keyword evidence="6" id="KW-1185">Reference proteome</keyword>
<dbReference type="SMART" id="SM00181">
    <property type="entry name" value="EGF"/>
    <property type="match status" value="3"/>
</dbReference>
<keyword evidence="1" id="KW-1133">Transmembrane helix</keyword>
<dbReference type="Pfam" id="PF19743">
    <property type="entry name" value="ASTN1_2_fn3"/>
    <property type="match status" value="1"/>
</dbReference>
<dbReference type="InterPro" id="IPR026995">
    <property type="entry name" value="Astrotactin"/>
</dbReference>
<dbReference type="InterPro" id="IPR045574">
    <property type="entry name" value="ASTN1_2_Fn3"/>
</dbReference>
<dbReference type="PANTHER" id="PTHR16592:SF2">
    <property type="entry name" value="ASTROTACTIN-2"/>
    <property type="match status" value="1"/>
</dbReference>
<feature type="transmembrane region" description="Helical" evidence="1">
    <location>
        <begin position="437"/>
        <end position="458"/>
    </location>
</feature>
<dbReference type="GO" id="GO:0016020">
    <property type="term" value="C:membrane"/>
    <property type="evidence" value="ECO:0007669"/>
    <property type="project" value="TreeGrafter"/>
</dbReference>
<feature type="domain" description="EGF-like" evidence="3">
    <location>
        <begin position="708"/>
        <end position="757"/>
    </location>
</feature>
<feature type="chain" id="PRO_5025474315" evidence="2">
    <location>
        <begin position="17"/>
        <end position="1344"/>
    </location>
</feature>
<dbReference type="Proteomes" id="UP000472260">
    <property type="component" value="Unassembled WGS sequence"/>
</dbReference>
<dbReference type="InterPro" id="IPR040510">
    <property type="entry name" value="ASTN_2_hairpin"/>
</dbReference>
<dbReference type="PANTHER" id="PTHR16592">
    <property type="entry name" value="ASTROTACTIN-1-LIKE"/>
    <property type="match status" value="1"/>
</dbReference>
<dbReference type="InterPro" id="IPR045575">
    <property type="entry name" value="ASTN_1_2_N"/>
</dbReference>
<feature type="signal peptide" evidence="2">
    <location>
        <begin position="1"/>
        <end position="16"/>
    </location>
</feature>
<dbReference type="Ensembl" id="ENSSANT00000008082.1">
    <property type="protein sequence ID" value="ENSSANP00000007516.1"/>
    <property type="gene ID" value="ENSSANG00000004242.1"/>
</dbReference>
<dbReference type="Pfam" id="PF18577">
    <property type="entry name" value="ASTN_2_hairpin"/>
    <property type="match status" value="1"/>
</dbReference>
<name>A0A671KIJ4_9TELE</name>
<feature type="domain" description="EGF-like" evidence="3">
    <location>
        <begin position="660"/>
        <end position="701"/>
    </location>
</feature>
<dbReference type="Gene3D" id="2.10.25.10">
    <property type="entry name" value="Laminin"/>
    <property type="match status" value="1"/>
</dbReference>
<feature type="transmembrane region" description="Helical" evidence="1">
    <location>
        <begin position="208"/>
        <end position="232"/>
    </location>
</feature>
<dbReference type="InterPro" id="IPR000742">
    <property type="entry name" value="EGF"/>
</dbReference>
<dbReference type="GO" id="GO:0007158">
    <property type="term" value="P:neuron cell-cell adhesion"/>
    <property type="evidence" value="ECO:0007669"/>
    <property type="project" value="TreeGrafter"/>
</dbReference>
<dbReference type="Pfam" id="PF01823">
    <property type="entry name" value="MACPF"/>
    <property type="match status" value="1"/>
</dbReference>
<dbReference type="InterPro" id="IPR040685">
    <property type="entry name" value="Annexin-like"/>
</dbReference>
<dbReference type="GO" id="GO:0001764">
    <property type="term" value="P:neuron migration"/>
    <property type="evidence" value="ECO:0007669"/>
    <property type="project" value="InterPro"/>
</dbReference>
<dbReference type="Pfam" id="PF19441">
    <property type="entry name" value="ASTN_1_2_N"/>
    <property type="match status" value="1"/>
</dbReference>
<dbReference type="InterPro" id="IPR020864">
    <property type="entry name" value="MACPF"/>
</dbReference>
<evidence type="ECO:0000256" key="1">
    <source>
        <dbReference type="SAM" id="Phobius"/>
    </source>
</evidence>
<organism evidence="5 6">
    <name type="scientific">Sinocyclocheilus anshuiensis</name>
    <dbReference type="NCBI Taxonomy" id="1608454"/>
    <lineage>
        <taxon>Eukaryota</taxon>
        <taxon>Metazoa</taxon>
        <taxon>Chordata</taxon>
        <taxon>Craniata</taxon>
        <taxon>Vertebrata</taxon>
        <taxon>Euteleostomi</taxon>
        <taxon>Actinopterygii</taxon>
        <taxon>Neopterygii</taxon>
        <taxon>Teleostei</taxon>
        <taxon>Ostariophysi</taxon>
        <taxon>Cypriniformes</taxon>
        <taxon>Cyprinidae</taxon>
        <taxon>Cyprininae</taxon>
        <taxon>Sinocyclocheilus</taxon>
    </lineage>
</organism>
<sequence>MLLFQLLCGLGSQCCRLPIALSTAAAAINHQRFTRDAQSTRSGTEGGMTPSDARLLLLLLLGLRVSGTQAGGKLDEDRDKRGDAESPCEVKTVTVSTLPVLRENEFSFTGAGSGSLAGGESRLLLFVRTDLPGRISVLDDLDNTALPYFTLEMSGMGIDISQVHWKQQWLENGTLYFHVSISSSEQQSQVTQPTVREPPRVLHEHMHLLHISVMGGLIALLLLILLFTLVLYTRQRWCRRRRAPQKSASTEATHEIHYIPSVLLGPPQSRDSYRGPRPLQHSSVIGMPIRETPILDDCDCEEDEQPGHLLDGKAHLEDDLCSQGTHSVDSLVKGMGEANHKHSLDKRALDPDKESVEALMQRFKESFRTNTTMEITHFQNVAHSSSTGRKRGPAHTRAGSVFGRQVDSGSEMDDDTQLKFYTEHRGRRRTKGCPQSPMSKVTLTLITVCTCVVAVVYGTQTSCPLTVKVTLHVPEHFIADGSSFVVSMGSYLDVSNWLNPAKLTLYYQTNTSTQWVRDYCGQRTTDPCEQLCDQDTGECSCLEGYAPDPEHKHLCVRTDWGRNEGPWPYSNLERGYDLVTGEQAPEKIFRSSYSLGQGLWLPVSKSFVVPPVELSINPIASCKTDVLVTEDPGEVREEAIMSTYFETVDDLLASFGPVRDCSKDNGGCRKNFKCVSDRRMDSTGCMCPEGLRPMKDGSGCYDYSLGTDCTDGFNGGCEQLCLQQLVPLPDDPTSSNVLMFCGCVQEYKLAADGRSCLLLADHCEGSKCPKRDSRFNDTLFSEMLRGYNNKTQQVILGQVFQMTFRDNNFIKDFPQLADGLMVIPLPVEEQCRGVLSEPLPNLQLLSGDAQFSEATGYPMMQQWRVRSNLYRVKLSAITLSTDFSKVLKSLTADSSRDELLAFIQQYGSHYISEALYGSELTCNIYFPSKKSQQQLWLQYQKEVTDQGGRRDLKAVPFISYLSGLLKTQLLSDDLVAGVEIRCQEKGSCPAACHLCRQAGRETPSPTPVLLEVSRIVPLYSLVQDNVTKEAFKSATMSSYWCAGKGDVIENWCRCDLTALGKDGLPNCSPLRRPVLRLAPHLEPSSMMVALEWIDVEPFIGYKVSDYIIQHKRVEDPSEAEIYTGEVLSLMDDLLSGLGSSCVVAGRRSGEHTHSMIYSLIFKCLEPDSLYKFTLYALDSRGSRSDASFVTVRTSCPMVDDSKAEEIADKVYNLYNGYTSGKEQQTAYNTLMEISPPLLYRVQHHYNSHYEKFGDFVWRSEDELGPRKAHLILRRMDRISLFCRSLLRSGFIQSRTESVPYMLCRSDDTRPGGTSWHSSLHETQLACLEKVISVQRNIYGKSKLR</sequence>
<keyword evidence="1" id="KW-0472">Membrane</keyword>
<evidence type="ECO:0000313" key="6">
    <source>
        <dbReference type="Proteomes" id="UP000472260"/>
    </source>
</evidence>
<evidence type="ECO:0000259" key="3">
    <source>
        <dbReference type="SMART" id="SM00181"/>
    </source>
</evidence>
<feature type="domain" description="MACPF" evidence="4">
    <location>
        <begin position="857"/>
        <end position="1040"/>
    </location>
</feature>